<dbReference type="RefSeq" id="WP_209978890.1">
    <property type="nucleotide sequence ID" value="NZ_JAGINO010000002.1"/>
</dbReference>
<accession>A0ABU0MEP5</accession>
<comment type="subcellular location">
    <subcellularLocation>
        <location evidence="1">Secreted</location>
    </subcellularLocation>
</comment>
<evidence type="ECO:0000313" key="4">
    <source>
        <dbReference type="Proteomes" id="UP001244552"/>
    </source>
</evidence>
<dbReference type="InterPro" id="IPR011049">
    <property type="entry name" value="Serralysin-like_metalloprot_C"/>
</dbReference>
<proteinExistence type="predicted"/>
<evidence type="ECO:0000256" key="2">
    <source>
        <dbReference type="ARBA" id="ARBA00022525"/>
    </source>
</evidence>
<dbReference type="InterPro" id="IPR001343">
    <property type="entry name" value="Hemolysn_Ca-bd"/>
</dbReference>
<evidence type="ECO:0000313" key="3">
    <source>
        <dbReference type="EMBL" id="MDQ0531912.1"/>
    </source>
</evidence>
<dbReference type="InterPro" id="IPR050557">
    <property type="entry name" value="RTX_toxin/Mannuronan_C5-epim"/>
</dbReference>
<reference evidence="3 4" key="1">
    <citation type="submission" date="2023-07" db="EMBL/GenBank/DDBJ databases">
        <title>Genomic Encyclopedia of Type Strains, Phase IV (KMG-IV): sequencing the most valuable type-strain genomes for metagenomic binning, comparative biology and taxonomic classification.</title>
        <authorList>
            <person name="Goeker M."/>
        </authorList>
    </citation>
    <scope>NUCLEOTIDE SEQUENCE [LARGE SCALE GENOMIC DNA]</scope>
    <source>
        <strain evidence="3 4">DSM 19922</strain>
    </source>
</reference>
<organism evidence="3 4">
    <name type="scientific">Azospirillum picis</name>
    <dbReference type="NCBI Taxonomy" id="488438"/>
    <lineage>
        <taxon>Bacteria</taxon>
        <taxon>Pseudomonadati</taxon>
        <taxon>Pseudomonadota</taxon>
        <taxon>Alphaproteobacteria</taxon>
        <taxon>Rhodospirillales</taxon>
        <taxon>Azospirillaceae</taxon>
        <taxon>Azospirillum</taxon>
    </lineage>
</organism>
<comment type="caution">
    <text evidence="3">The sequence shown here is derived from an EMBL/GenBank/DDBJ whole genome shotgun (WGS) entry which is preliminary data.</text>
</comment>
<keyword evidence="4" id="KW-1185">Reference proteome</keyword>
<dbReference type="InterPro" id="IPR018511">
    <property type="entry name" value="Hemolysin-typ_Ca-bd_CS"/>
</dbReference>
<sequence length="260" mass="26888">MSLFLGKTLTNWLNGTAQGDLMIGNRGFDYMGGMEGNDTLIGLGGDDELRGSWGDDWLFGGRGNDIMDGSAGNDIMVGGSGNDIYYYDRPQDSIIEFRGGGIDEVRAWIDATLPDNVENLTLLESVARGTGNGLDNVVTGNDAVNSLSGLGGDDRLFGLGGNDTLDGGSGNDWLVGGTGNDLLIGGTGGDRFVATAGGGDDTIRDFRFSQGDRIVLSGGLGYGVSSDAAGNAVIGFGDGGSMTLEGIHSNQVRSNWFMTA</sequence>
<dbReference type="PANTHER" id="PTHR38340:SF1">
    <property type="entry name" value="S-LAYER PROTEIN"/>
    <property type="match status" value="1"/>
</dbReference>
<dbReference type="PROSITE" id="PS00330">
    <property type="entry name" value="HEMOLYSIN_CALCIUM"/>
    <property type="match status" value="4"/>
</dbReference>
<dbReference type="Pfam" id="PF00353">
    <property type="entry name" value="HemolysinCabind"/>
    <property type="match status" value="3"/>
</dbReference>
<gene>
    <name evidence="3" type="ORF">QO018_000748</name>
</gene>
<protein>
    <submittedName>
        <fullName evidence="3">Ca2+-binding RTX toxin-like protein</fullName>
    </submittedName>
</protein>
<name>A0ABU0MEP5_9PROT</name>
<dbReference type="PRINTS" id="PR00313">
    <property type="entry name" value="CABNDNGRPT"/>
</dbReference>
<dbReference type="EMBL" id="JAUSVU010000002">
    <property type="protein sequence ID" value="MDQ0531912.1"/>
    <property type="molecule type" value="Genomic_DNA"/>
</dbReference>
<dbReference type="Proteomes" id="UP001244552">
    <property type="component" value="Unassembled WGS sequence"/>
</dbReference>
<keyword evidence="2" id="KW-0964">Secreted</keyword>
<evidence type="ECO:0000256" key="1">
    <source>
        <dbReference type="ARBA" id="ARBA00004613"/>
    </source>
</evidence>
<dbReference type="SUPFAM" id="SSF51120">
    <property type="entry name" value="beta-Roll"/>
    <property type="match status" value="2"/>
</dbReference>
<dbReference type="Gene3D" id="2.150.10.10">
    <property type="entry name" value="Serralysin-like metalloprotease, C-terminal"/>
    <property type="match status" value="2"/>
</dbReference>
<dbReference type="PANTHER" id="PTHR38340">
    <property type="entry name" value="S-LAYER PROTEIN"/>
    <property type="match status" value="1"/>
</dbReference>